<comment type="subcellular location">
    <subcellularLocation>
        <location evidence="7">Cytoplasm</location>
    </subcellularLocation>
</comment>
<dbReference type="InterPro" id="IPR000924">
    <property type="entry name" value="Glu/Gln-tRNA-synth"/>
</dbReference>
<feature type="binding site" evidence="7">
    <location>
        <position position="217"/>
    </location>
    <ligand>
        <name>ATP</name>
        <dbReference type="ChEBI" id="CHEBI:30616"/>
    </ligand>
</feature>
<evidence type="ECO:0000313" key="10">
    <source>
        <dbReference type="EMBL" id="OGY12662.1"/>
    </source>
</evidence>
<dbReference type="NCBIfam" id="TIGR00464">
    <property type="entry name" value="gltX_bact"/>
    <property type="match status" value="1"/>
</dbReference>
<evidence type="ECO:0000256" key="3">
    <source>
        <dbReference type="ARBA" id="ARBA00022741"/>
    </source>
</evidence>
<keyword evidence="2 7" id="KW-0436">Ligase</keyword>
<comment type="caution">
    <text evidence="10">The sequence shown here is derived from an EMBL/GenBank/DDBJ whole genome shotgun (WGS) entry which is preliminary data.</text>
</comment>
<comment type="similarity">
    <text evidence="1 7">Belongs to the class-I aminoacyl-tRNA synthetase family. Glutamate--tRNA ligase type 1 subfamily.</text>
</comment>
<dbReference type="Gene3D" id="3.90.800.10">
    <property type="entry name" value="Glutamyl-tRNA Synthetase, Domain 3"/>
    <property type="match status" value="1"/>
</dbReference>
<dbReference type="EMBL" id="MHCA01000009">
    <property type="protein sequence ID" value="OGY12662.1"/>
    <property type="molecule type" value="Genomic_DNA"/>
</dbReference>
<dbReference type="GO" id="GO:0006424">
    <property type="term" value="P:glutamyl-tRNA aminoacylation"/>
    <property type="evidence" value="ECO:0007669"/>
    <property type="project" value="UniProtKB-UniRule"/>
</dbReference>
<dbReference type="PANTHER" id="PTHR43311">
    <property type="entry name" value="GLUTAMATE--TRNA LIGASE"/>
    <property type="match status" value="1"/>
</dbReference>
<evidence type="ECO:0000313" key="11">
    <source>
        <dbReference type="Proteomes" id="UP000178272"/>
    </source>
</evidence>
<dbReference type="AlphaFoldDB" id="A0A1G1VBP3"/>
<organism evidence="10 11">
    <name type="scientific">Candidatus Blackburnbacteria bacterium RIFCSPHIGHO2_12_FULL_41_13b</name>
    <dbReference type="NCBI Taxonomy" id="1797517"/>
    <lineage>
        <taxon>Bacteria</taxon>
        <taxon>Candidatus Blackburniibacteriota</taxon>
    </lineage>
</organism>
<evidence type="ECO:0000256" key="1">
    <source>
        <dbReference type="ARBA" id="ARBA00007894"/>
    </source>
</evidence>
<dbReference type="InterPro" id="IPR033910">
    <property type="entry name" value="GluRS_core"/>
</dbReference>
<dbReference type="PANTHER" id="PTHR43311:SF2">
    <property type="entry name" value="GLUTAMATE--TRNA LIGASE, MITOCHONDRIAL-RELATED"/>
    <property type="match status" value="1"/>
</dbReference>
<dbReference type="GO" id="GO:0005524">
    <property type="term" value="F:ATP binding"/>
    <property type="evidence" value="ECO:0007669"/>
    <property type="project" value="UniProtKB-UniRule"/>
</dbReference>
<dbReference type="GO" id="GO:0000049">
    <property type="term" value="F:tRNA binding"/>
    <property type="evidence" value="ECO:0007669"/>
    <property type="project" value="InterPro"/>
</dbReference>
<keyword evidence="5 7" id="KW-0648">Protein biosynthesis</keyword>
<dbReference type="CDD" id="cd00808">
    <property type="entry name" value="GluRS_core"/>
    <property type="match status" value="1"/>
</dbReference>
<keyword evidence="4 7" id="KW-0067">ATP-binding</keyword>
<sequence length="440" mass="49770">MTNIRTRIAPSPTGFAHVGTAYVCLLNYAFTRKNGGKLILRVDDSDTKRHVEGAENAIYAGLSWLGFDWDEGPDKPADRQGKPGEFGPYRPSEKLDIYKAKAGELIKKGQAFEDEGAIRFKNTGQDQTWRDLIRGEIKFGGGEITDFVIVKSDGYPTYNFNTVVDDIDMQITHVIRGEEHISNTPRQLALYQAFGVKPPEFAHFPTLRNADRKKLSKRRDPVDLRLYREAGYLPQALVNFLGLLGWSHPEGKEVFDLAEFVDKFDLNRVSHAGPIFDTKKLDWLNGLYIRSTSDAELAKMLNERSTYNVSEEMAALVRERISKLSEADSLLDFFVNQPVVGRDLFEGVEKSSLHVITALHVLSNIKDWNLENINSALTKLIEEKGFKTGDFYMTMRLVLTGKRMTPPINESMVILGQDEVLQRLEEVQKVLIEIEPPEIG</sequence>
<evidence type="ECO:0000256" key="5">
    <source>
        <dbReference type="ARBA" id="ARBA00022917"/>
    </source>
</evidence>
<dbReference type="InterPro" id="IPR020751">
    <property type="entry name" value="aa-tRNA-synth_I_codon-bd_sub2"/>
</dbReference>
<evidence type="ECO:0000259" key="8">
    <source>
        <dbReference type="Pfam" id="PF00749"/>
    </source>
</evidence>
<comment type="subunit">
    <text evidence="7">Monomer.</text>
</comment>
<feature type="domain" description="Glutamyl/glutaminyl-tRNA synthetase class Ib catalytic" evidence="8">
    <location>
        <begin position="116"/>
        <end position="283"/>
    </location>
</feature>
<dbReference type="Proteomes" id="UP000178272">
    <property type="component" value="Unassembled WGS sequence"/>
</dbReference>
<keyword evidence="3 7" id="KW-0547">Nucleotide-binding</keyword>
<keyword evidence="6 7" id="KW-0030">Aminoacyl-tRNA synthetase</keyword>
<dbReference type="InterPro" id="IPR049940">
    <property type="entry name" value="GluQ/Sye"/>
</dbReference>
<dbReference type="GO" id="GO:0004818">
    <property type="term" value="F:glutamate-tRNA ligase activity"/>
    <property type="evidence" value="ECO:0007669"/>
    <property type="project" value="UniProtKB-UniRule"/>
</dbReference>
<name>A0A1G1VBP3_9BACT</name>
<evidence type="ECO:0000256" key="4">
    <source>
        <dbReference type="ARBA" id="ARBA00022840"/>
    </source>
</evidence>
<feature type="short sequence motif" description="'HIGH' region" evidence="7">
    <location>
        <begin position="10"/>
        <end position="20"/>
    </location>
</feature>
<dbReference type="InterPro" id="IPR020058">
    <property type="entry name" value="Glu/Gln-tRNA-synth_Ib_cat-dom"/>
</dbReference>
<dbReference type="Gene3D" id="1.10.10.350">
    <property type="match status" value="1"/>
</dbReference>
<dbReference type="InterPro" id="IPR008925">
    <property type="entry name" value="aa_tRNA-synth_I_cd-bd_sf"/>
</dbReference>
<feature type="domain" description="Glutamyl/glutaminyl-tRNA synthetase class Ib catalytic" evidence="8">
    <location>
        <begin position="4"/>
        <end position="115"/>
    </location>
</feature>
<comment type="function">
    <text evidence="7">Catalyzes the attachment of glutamate to tRNA(Glu) in a two-step reaction: glutamate is first activated by ATP to form Glu-AMP and then transferred to the acceptor end of tRNA(Glu).</text>
</comment>
<comment type="caution">
    <text evidence="7">Lacks conserved residue(s) required for the propagation of feature annotation.</text>
</comment>
<feature type="short sequence motif" description="'KMSKS' region" evidence="7">
    <location>
        <begin position="214"/>
        <end position="218"/>
    </location>
</feature>
<gene>
    <name evidence="7" type="primary">gltX</name>
    <name evidence="10" type="ORF">A3F61_01455</name>
</gene>
<dbReference type="STRING" id="1797517.A3F61_01455"/>
<dbReference type="InterPro" id="IPR004527">
    <property type="entry name" value="Glu-tRNA-ligase_bac/mito"/>
</dbReference>
<accession>A0A1G1VBP3</accession>
<dbReference type="Pfam" id="PF19269">
    <property type="entry name" value="Anticodon_2"/>
    <property type="match status" value="1"/>
</dbReference>
<evidence type="ECO:0000256" key="2">
    <source>
        <dbReference type="ARBA" id="ARBA00022598"/>
    </source>
</evidence>
<dbReference type="Gene3D" id="1.10.1160.10">
    <property type="entry name" value="Glutamyl-trna Synthetase, Domain 2"/>
    <property type="match status" value="1"/>
</dbReference>
<evidence type="ECO:0000256" key="7">
    <source>
        <dbReference type="HAMAP-Rule" id="MF_00022"/>
    </source>
</evidence>
<proteinExistence type="inferred from homology"/>
<dbReference type="InterPro" id="IPR014729">
    <property type="entry name" value="Rossmann-like_a/b/a_fold"/>
</dbReference>
<dbReference type="PRINTS" id="PR00987">
    <property type="entry name" value="TRNASYNTHGLU"/>
</dbReference>
<dbReference type="EC" id="6.1.1.17" evidence="7"/>
<dbReference type="Gene3D" id="3.40.50.620">
    <property type="entry name" value="HUPs"/>
    <property type="match status" value="2"/>
</dbReference>
<protein>
    <recommendedName>
        <fullName evidence="7">Glutamate--tRNA ligase</fullName>
        <ecNumber evidence="7">6.1.1.17</ecNumber>
    </recommendedName>
    <alternativeName>
        <fullName evidence="7">Glutamyl-tRNA synthetase</fullName>
        <shortName evidence="7">GluRS</shortName>
    </alternativeName>
</protein>
<dbReference type="GO" id="GO:0008270">
    <property type="term" value="F:zinc ion binding"/>
    <property type="evidence" value="ECO:0007669"/>
    <property type="project" value="InterPro"/>
</dbReference>
<dbReference type="Pfam" id="PF00749">
    <property type="entry name" value="tRNA-synt_1c"/>
    <property type="match status" value="2"/>
</dbReference>
<comment type="catalytic activity">
    <reaction evidence="7">
        <text>tRNA(Glu) + L-glutamate + ATP = L-glutamyl-tRNA(Glu) + AMP + diphosphate</text>
        <dbReference type="Rhea" id="RHEA:23540"/>
        <dbReference type="Rhea" id="RHEA-COMP:9663"/>
        <dbReference type="Rhea" id="RHEA-COMP:9680"/>
        <dbReference type="ChEBI" id="CHEBI:29985"/>
        <dbReference type="ChEBI" id="CHEBI:30616"/>
        <dbReference type="ChEBI" id="CHEBI:33019"/>
        <dbReference type="ChEBI" id="CHEBI:78442"/>
        <dbReference type="ChEBI" id="CHEBI:78520"/>
        <dbReference type="ChEBI" id="CHEBI:456215"/>
        <dbReference type="EC" id="6.1.1.17"/>
    </reaction>
</comment>
<feature type="domain" description="Aminoacyl-tRNA synthetase class I anticodon-binding" evidence="9">
    <location>
        <begin position="297"/>
        <end position="426"/>
    </location>
</feature>
<dbReference type="HAMAP" id="MF_00022">
    <property type="entry name" value="Glu_tRNA_synth_type1"/>
    <property type="match status" value="1"/>
</dbReference>
<dbReference type="GO" id="GO:0005829">
    <property type="term" value="C:cytosol"/>
    <property type="evidence" value="ECO:0007669"/>
    <property type="project" value="TreeGrafter"/>
</dbReference>
<evidence type="ECO:0000256" key="6">
    <source>
        <dbReference type="ARBA" id="ARBA00023146"/>
    </source>
</evidence>
<dbReference type="InterPro" id="IPR045462">
    <property type="entry name" value="aa-tRNA-synth_I_cd-bd"/>
</dbReference>
<dbReference type="InterPro" id="IPR020061">
    <property type="entry name" value="Glu_tRNA_lig_a-bdl"/>
</dbReference>
<dbReference type="SUPFAM" id="SSF52374">
    <property type="entry name" value="Nucleotidylyl transferase"/>
    <property type="match status" value="1"/>
</dbReference>
<keyword evidence="7" id="KW-0963">Cytoplasm</keyword>
<reference evidence="10 11" key="1">
    <citation type="journal article" date="2016" name="Nat. Commun.">
        <title>Thousands of microbial genomes shed light on interconnected biogeochemical processes in an aquifer system.</title>
        <authorList>
            <person name="Anantharaman K."/>
            <person name="Brown C.T."/>
            <person name="Hug L.A."/>
            <person name="Sharon I."/>
            <person name="Castelle C.J."/>
            <person name="Probst A.J."/>
            <person name="Thomas B.C."/>
            <person name="Singh A."/>
            <person name="Wilkins M.J."/>
            <person name="Karaoz U."/>
            <person name="Brodie E.L."/>
            <person name="Williams K.H."/>
            <person name="Hubbard S.S."/>
            <person name="Banfield J.F."/>
        </authorList>
    </citation>
    <scope>NUCLEOTIDE SEQUENCE [LARGE SCALE GENOMIC DNA]</scope>
</reference>
<dbReference type="SUPFAM" id="SSF48163">
    <property type="entry name" value="An anticodon-binding domain of class I aminoacyl-tRNA synthetases"/>
    <property type="match status" value="1"/>
</dbReference>
<evidence type="ECO:0000259" key="9">
    <source>
        <dbReference type="Pfam" id="PF19269"/>
    </source>
</evidence>